<dbReference type="OMA" id="HIEDSSC"/>
<name>A0A803L552_CHEQI</name>
<proteinExistence type="predicted"/>
<dbReference type="InterPro" id="IPR011051">
    <property type="entry name" value="RmlC_Cupin_sf"/>
</dbReference>
<reference evidence="3" key="1">
    <citation type="journal article" date="2017" name="Nature">
        <title>The genome of Chenopodium quinoa.</title>
        <authorList>
            <person name="Jarvis D.E."/>
            <person name="Ho Y.S."/>
            <person name="Lightfoot D.J."/>
            <person name="Schmoeckel S.M."/>
            <person name="Li B."/>
            <person name="Borm T.J.A."/>
            <person name="Ohyanagi H."/>
            <person name="Mineta K."/>
            <person name="Michell C.T."/>
            <person name="Saber N."/>
            <person name="Kharbatia N.M."/>
            <person name="Rupper R.R."/>
            <person name="Sharp A.R."/>
            <person name="Dally N."/>
            <person name="Boughton B.A."/>
            <person name="Woo Y.H."/>
            <person name="Gao G."/>
            <person name="Schijlen E.G.W.M."/>
            <person name="Guo X."/>
            <person name="Momin A.A."/>
            <person name="Negrao S."/>
            <person name="Al-Babili S."/>
            <person name="Gehring C."/>
            <person name="Roessner U."/>
            <person name="Jung C."/>
            <person name="Murphy K."/>
            <person name="Arold S.T."/>
            <person name="Gojobori T."/>
            <person name="van der Linden C.G."/>
            <person name="van Loo E.N."/>
            <person name="Jellen E.N."/>
            <person name="Maughan P.J."/>
            <person name="Tester M."/>
        </authorList>
    </citation>
    <scope>NUCLEOTIDE SEQUENCE [LARGE SCALE GENOMIC DNA]</scope>
    <source>
        <strain evidence="3">cv. PI 614886</strain>
    </source>
</reference>
<dbReference type="Pfam" id="PF05899">
    <property type="entry name" value="Cupin_3"/>
    <property type="match status" value="1"/>
</dbReference>
<dbReference type="Proteomes" id="UP000596660">
    <property type="component" value="Unplaced"/>
</dbReference>
<dbReference type="PANTHER" id="PTHR33271:SF35">
    <property type="entry name" value="OS02G0620400 PROTEIN"/>
    <property type="match status" value="1"/>
</dbReference>
<feature type="domain" description="(S)-ureidoglycine aminohydrolase cupin" evidence="1">
    <location>
        <begin position="23"/>
        <end position="87"/>
    </location>
</feature>
<accession>A0A803L552</accession>
<dbReference type="EnsemblPlants" id="AUR62006991-RA">
    <property type="protein sequence ID" value="AUR62006991-RA:cds"/>
    <property type="gene ID" value="AUR62006991"/>
</dbReference>
<dbReference type="Pfam" id="PF13966">
    <property type="entry name" value="zf-RVT"/>
    <property type="match status" value="1"/>
</dbReference>
<dbReference type="InterPro" id="IPR014710">
    <property type="entry name" value="RmlC-like_jellyroll"/>
</dbReference>
<dbReference type="PANTHER" id="PTHR33271">
    <property type="entry name" value="OS04G0445200 PROTEIN"/>
    <property type="match status" value="1"/>
</dbReference>
<keyword evidence="4" id="KW-1185">Reference proteome</keyword>
<evidence type="ECO:0000259" key="2">
    <source>
        <dbReference type="Pfam" id="PF13966"/>
    </source>
</evidence>
<reference evidence="3" key="2">
    <citation type="submission" date="2021-03" db="UniProtKB">
        <authorList>
            <consortium name="EnsemblPlants"/>
        </authorList>
    </citation>
    <scope>IDENTIFICATION</scope>
</reference>
<dbReference type="SUPFAM" id="SSF51182">
    <property type="entry name" value="RmlC-like cupins"/>
    <property type="match status" value="1"/>
</dbReference>
<sequence length="263" mass="29599">MGTTSESNIKIIIEKNPSEARLSELGIKSWPKWGCPPGKITLKYDATETCYFVRGKVKAYPKKGSTNDNEGVEFGAGDIVIFPKGEWNVSSLNYLFTLYEVKEILKIPIARFGTADSWAWHHTKSGEFSVRSAYHLMLESTRSSIASSSAPMQKTLWSNLWNAKLPPKVRHFGWRALHKAIHVRYNLKKRGICLDDLCPMCGEASETICHALLFCEVVRNIWKGNEVAHKLAQFSKNHDVMLVWIEEVPSVVTNALASDLVSD</sequence>
<evidence type="ECO:0000259" key="1">
    <source>
        <dbReference type="Pfam" id="PF05899"/>
    </source>
</evidence>
<evidence type="ECO:0008006" key="5">
    <source>
        <dbReference type="Google" id="ProtNLM"/>
    </source>
</evidence>
<dbReference type="Gene3D" id="2.60.120.10">
    <property type="entry name" value="Jelly Rolls"/>
    <property type="match status" value="1"/>
</dbReference>
<dbReference type="AlphaFoldDB" id="A0A803L552"/>
<organism evidence="3 4">
    <name type="scientific">Chenopodium quinoa</name>
    <name type="common">Quinoa</name>
    <dbReference type="NCBI Taxonomy" id="63459"/>
    <lineage>
        <taxon>Eukaryota</taxon>
        <taxon>Viridiplantae</taxon>
        <taxon>Streptophyta</taxon>
        <taxon>Embryophyta</taxon>
        <taxon>Tracheophyta</taxon>
        <taxon>Spermatophyta</taxon>
        <taxon>Magnoliopsida</taxon>
        <taxon>eudicotyledons</taxon>
        <taxon>Gunneridae</taxon>
        <taxon>Pentapetalae</taxon>
        <taxon>Caryophyllales</taxon>
        <taxon>Chenopodiaceae</taxon>
        <taxon>Chenopodioideae</taxon>
        <taxon>Atripliceae</taxon>
        <taxon>Chenopodium</taxon>
    </lineage>
</organism>
<dbReference type="InterPro" id="IPR008579">
    <property type="entry name" value="UGlyAH_Cupin_dom"/>
</dbReference>
<dbReference type="Gramene" id="AUR62006991-RA">
    <property type="protein sequence ID" value="AUR62006991-RA:cds"/>
    <property type="gene ID" value="AUR62006991"/>
</dbReference>
<evidence type="ECO:0000313" key="4">
    <source>
        <dbReference type="Proteomes" id="UP000596660"/>
    </source>
</evidence>
<dbReference type="InterPro" id="IPR026960">
    <property type="entry name" value="RVT-Znf"/>
</dbReference>
<feature type="domain" description="Reverse transcriptase zinc-binding" evidence="2">
    <location>
        <begin position="128"/>
        <end position="222"/>
    </location>
</feature>
<protein>
    <recommendedName>
        <fullName evidence="5">Reverse transcriptase zinc-binding domain-containing protein</fullName>
    </recommendedName>
</protein>
<evidence type="ECO:0000313" key="3">
    <source>
        <dbReference type="EnsemblPlants" id="AUR62006991-RA:cds"/>
    </source>
</evidence>